<dbReference type="AlphaFoldDB" id="A0A1I7NK93"/>
<name>A0A1I7NK93_9HYPH</name>
<evidence type="ECO:0000256" key="2">
    <source>
        <dbReference type="ARBA" id="ARBA00012438"/>
    </source>
</evidence>
<protein>
    <recommendedName>
        <fullName evidence="2">histidine kinase</fullName>
        <ecNumber evidence="2">2.7.13.3</ecNumber>
    </recommendedName>
</protein>
<dbReference type="Pfam" id="PF00072">
    <property type="entry name" value="Response_reg"/>
    <property type="match status" value="1"/>
</dbReference>
<keyword evidence="7" id="KW-0067">ATP-binding</keyword>
<dbReference type="STRING" id="51670.SAMN04488557_2489"/>
<evidence type="ECO:0000256" key="1">
    <source>
        <dbReference type="ARBA" id="ARBA00000085"/>
    </source>
</evidence>
<dbReference type="GO" id="GO:0000155">
    <property type="term" value="F:phosphorelay sensor kinase activity"/>
    <property type="evidence" value="ECO:0007669"/>
    <property type="project" value="InterPro"/>
</dbReference>
<evidence type="ECO:0000256" key="8">
    <source>
        <dbReference type="ARBA" id="ARBA00023012"/>
    </source>
</evidence>
<feature type="domain" description="PAC" evidence="13">
    <location>
        <begin position="89"/>
        <end position="141"/>
    </location>
</feature>
<dbReference type="InterPro" id="IPR011006">
    <property type="entry name" value="CheY-like_superfamily"/>
</dbReference>
<dbReference type="Pfam" id="PF00989">
    <property type="entry name" value="PAS"/>
    <property type="match status" value="2"/>
</dbReference>
<reference evidence="15" key="1">
    <citation type="submission" date="2016-10" db="EMBL/GenBank/DDBJ databases">
        <authorList>
            <person name="Varghese N."/>
            <person name="Submissions S."/>
        </authorList>
    </citation>
    <scope>NUCLEOTIDE SEQUENCE [LARGE SCALE GENOMIC DNA]</scope>
    <source>
        <strain evidence="15">DSM 1565</strain>
    </source>
</reference>
<dbReference type="EC" id="2.7.13.3" evidence="2"/>
<feature type="domain" description="PAS" evidence="12">
    <location>
        <begin position="270"/>
        <end position="327"/>
    </location>
</feature>
<dbReference type="InterPro" id="IPR000700">
    <property type="entry name" value="PAS-assoc_C"/>
</dbReference>
<dbReference type="SUPFAM" id="SSF55874">
    <property type="entry name" value="ATPase domain of HSP90 chaperone/DNA topoisomerase II/histidine kinase"/>
    <property type="match status" value="1"/>
</dbReference>
<dbReference type="SMART" id="SM00448">
    <property type="entry name" value="REC"/>
    <property type="match status" value="1"/>
</dbReference>
<dbReference type="InterPro" id="IPR001610">
    <property type="entry name" value="PAC"/>
</dbReference>
<dbReference type="InterPro" id="IPR000014">
    <property type="entry name" value="PAS"/>
</dbReference>
<dbReference type="Proteomes" id="UP000199423">
    <property type="component" value="Unassembled WGS sequence"/>
</dbReference>
<dbReference type="PROSITE" id="PS50109">
    <property type="entry name" value="HIS_KIN"/>
    <property type="match status" value="1"/>
</dbReference>
<dbReference type="Pfam" id="PF00512">
    <property type="entry name" value="HisKA"/>
    <property type="match status" value="1"/>
</dbReference>
<comment type="catalytic activity">
    <reaction evidence="1">
        <text>ATP + protein L-histidine = ADP + protein N-phospho-L-histidine.</text>
        <dbReference type="EC" id="2.7.13.3"/>
    </reaction>
</comment>
<feature type="domain" description="Response regulatory" evidence="11">
    <location>
        <begin position="656"/>
        <end position="767"/>
    </location>
</feature>
<feature type="domain" description="Histidine kinase" evidence="10">
    <location>
        <begin position="417"/>
        <end position="636"/>
    </location>
</feature>
<accession>A0A1I7NK93</accession>
<feature type="domain" description="PAS" evidence="12">
    <location>
        <begin position="30"/>
        <end position="71"/>
    </location>
</feature>
<dbReference type="RefSeq" id="WP_092867960.1">
    <property type="nucleotide sequence ID" value="NZ_FPCH01000002.1"/>
</dbReference>
<dbReference type="SMART" id="SM00387">
    <property type="entry name" value="HATPase_c"/>
    <property type="match status" value="1"/>
</dbReference>
<dbReference type="PRINTS" id="PR00344">
    <property type="entry name" value="BCTRLSENSOR"/>
</dbReference>
<dbReference type="Pfam" id="PF13426">
    <property type="entry name" value="PAS_9"/>
    <property type="match status" value="1"/>
</dbReference>
<evidence type="ECO:0000313" key="14">
    <source>
        <dbReference type="EMBL" id="SFV35050.1"/>
    </source>
</evidence>
<gene>
    <name evidence="14" type="ORF">SAMN04488557_2489</name>
</gene>
<evidence type="ECO:0000256" key="9">
    <source>
        <dbReference type="PROSITE-ProRule" id="PRU00169"/>
    </source>
</evidence>
<evidence type="ECO:0000259" key="13">
    <source>
        <dbReference type="PROSITE" id="PS50113"/>
    </source>
</evidence>
<dbReference type="CDD" id="cd00082">
    <property type="entry name" value="HisKA"/>
    <property type="match status" value="1"/>
</dbReference>
<evidence type="ECO:0000256" key="5">
    <source>
        <dbReference type="ARBA" id="ARBA00022741"/>
    </source>
</evidence>
<evidence type="ECO:0000259" key="10">
    <source>
        <dbReference type="PROSITE" id="PS50109"/>
    </source>
</evidence>
<proteinExistence type="predicted"/>
<evidence type="ECO:0000256" key="4">
    <source>
        <dbReference type="ARBA" id="ARBA00022679"/>
    </source>
</evidence>
<evidence type="ECO:0000313" key="15">
    <source>
        <dbReference type="Proteomes" id="UP000199423"/>
    </source>
</evidence>
<evidence type="ECO:0000256" key="6">
    <source>
        <dbReference type="ARBA" id="ARBA00022777"/>
    </source>
</evidence>
<dbReference type="PANTHER" id="PTHR43065">
    <property type="entry name" value="SENSOR HISTIDINE KINASE"/>
    <property type="match status" value="1"/>
</dbReference>
<dbReference type="InterPro" id="IPR005467">
    <property type="entry name" value="His_kinase_dom"/>
</dbReference>
<dbReference type="SMART" id="SM00091">
    <property type="entry name" value="PAS"/>
    <property type="match status" value="3"/>
</dbReference>
<dbReference type="Gene3D" id="3.30.565.10">
    <property type="entry name" value="Histidine kinase-like ATPase, C-terminal domain"/>
    <property type="match status" value="1"/>
</dbReference>
<keyword evidence="8" id="KW-0902">Two-component regulatory system</keyword>
<dbReference type="Pfam" id="PF02518">
    <property type="entry name" value="HATPase_c"/>
    <property type="match status" value="1"/>
</dbReference>
<feature type="domain" description="PAS" evidence="12">
    <location>
        <begin position="142"/>
        <end position="215"/>
    </location>
</feature>
<dbReference type="InterPro" id="IPR036890">
    <property type="entry name" value="HATPase_C_sf"/>
</dbReference>
<evidence type="ECO:0000256" key="3">
    <source>
        <dbReference type="ARBA" id="ARBA00022553"/>
    </source>
</evidence>
<keyword evidence="15" id="KW-1185">Reference proteome</keyword>
<dbReference type="Gene3D" id="3.30.450.20">
    <property type="entry name" value="PAS domain"/>
    <property type="match status" value="3"/>
</dbReference>
<dbReference type="PANTHER" id="PTHR43065:SF49">
    <property type="entry name" value="HISTIDINE KINASE"/>
    <property type="match status" value="1"/>
</dbReference>
<keyword evidence="6" id="KW-0418">Kinase</keyword>
<dbReference type="InterPro" id="IPR003594">
    <property type="entry name" value="HATPase_dom"/>
</dbReference>
<dbReference type="EMBL" id="FPCH01000002">
    <property type="protein sequence ID" value="SFV35050.1"/>
    <property type="molecule type" value="Genomic_DNA"/>
</dbReference>
<evidence type="ECO:0000256" key="7">
    <source>
        <dbReference type="ARBA" id="ARBA00022840"/>
    </source>
</evidence>
<dbReference type="SMART" id="SM00086">
    <property type="entry name" value="PAC"/>
    <property type="match status" value="3"/>
</dbReference>
<dbReference type="CDD" id="cd00156">
    <property type="entry name" value="REC"/>
    <property type="match status" value="1"/>
</dbReference>
<dbReference type="InterPro" id="IPR003661">
    <property type="entry name" value="HisK_dim/P_dom"/>
</dbReference>
<dbReference type="CDD" id="cd00130">
    <property type="entry name" value="PAS"/>
    <property type="match status" value="3"/>
</dbReference>
<keyword evidence="3 9" id="KW-0597">Phosphoprotein</keyword>
<feature type="domain" description="PAC" evidence="13">
    <location>
        <begin position="345"/>
        <end position="397"/>
    </location>
</feature>
<dbReference type="InterPro" id="IPR004358">
    <property type="entry name" value="Sig_transdc_His_kin-like_C"/>
</dbReference>
<dbReference type="InterPro" id="IPR035965">
    <property type="entry name" value="PAS-like_dom_sf"/>
</dbReference>
<keyword evidence="5" id="KW-0547">Nucleotide-binding</keyword>
<dbReference type="SUPFAM" id="SSF47384">
    <property type="entry name" value="Homodimeric domain of signal transducing histidine kinase"/>
    <property type="match status" value="1"/>
</dbReference>
<dbReference type="InterPro" id="IPR013767">
    <property type="entry name" value="PAS_fold"/>
</dbReference>
<feature type="domain" description="PAC" evidence="13">
    <location>
        <begin position="217"/>
        <end position="269"/>
    </location>
</feature>
<dbReference type="PROSITE" id="PS50110">
    <property type="entry name" value="RESPONSE_REGULATORY"/>
    <property type="match status" value="1"/>
</dbReference>
<dbReference type="PROSITE" id="PS50112">
    <property type="entry name" value="PAS"/>
    <property type="match status" value="3"/>
</dbReference>
<feature type="modified residue" description="4-aspartylphosphate" evidence="9">
    <location>
        <position position="705"/>
    </location>
</feature>
<dbReference type="SUPFAM" id="SSF52172">
    <property type="entry name" value="CheY-like"/>
    <property type="match status" value="1"/>
</dbReference>
<dbReference type="PROSITE" id="PS50113">
    <property type="entry name" value="PAC"/>
    <property type="match status" value="3"/>
</dbReference>
<dbReference type="Gene3D" id="1.10.287.130">
    <property type="match status" value="1"/>
</dbReference>
<keyword evidence="4" id="KW-0808">Transferase</keyword>
<dbReference type="InterPro" id="IPR036097">
    <property type="entry name" value="HisK_dim/P_sf"/>
</dbReference>
<sequence>MSSSDIAIRRHFDHGRQFELLVKSLSDYAIYMIDPDGFVSTWNAGARLIKGYEEPEIIGQHFSRFFSEEDQRRGLPQNILSIARDAGRYEAEGWRVRKDGNRFWALSVIQAIRDDTGTLIGFGQVTSDITDKYESNKALIESEQRFHLLVDSVVDYAIYMLDPSGVITNWNAGAARIKGFPAKEVVGTHFSRFYTKEDRARGLPAIALETARSEGKFETEGWRLRKDGGRFWASVVIEPIRNEAGDLVGFAKVTRDITERRSAQEALRESERQFRMLVSAVIDYAIFMLDPNGVVVSWNAGAEKIKGYSPKEIIGSHFSRFYTEEDRLAGGPARAIHTATHEGRFEGEGWRVRKDGTRFWANVVLDAIRDETGHLIGFAKITRDITERRDAQIALQLAQEQLAHAQKMEALGQLTGGIAHDFNNLLTIVGGQARILKSQVTEPRGSKAIESIEATVQRGASLTRQLLGFSRMQRLEPQPVSFAERLPGLQSMLATSLPANTRLIGAVPPNTWSVMADPNELELAIMNLVLNARDALSPGGCITISAENVTLPAKGSPEDPQGEFVALSVSDTGTGIPKDVIKKVFDPFFTTKASGKGTGLGLSQVYGFAHQSGGRVAIDSEVGVGTRVTMYLPRAFPEAQKAEATKDQPGPRGKARILVIEDNPDVTEVTAALIMQLGHTVQLASNTEDALRFLEEEAFDLVFSDIMMPGAMDGLEFAKYIRRTWPGLPVILASGSNKRVEEAQGQFITLQKPYQMAELDRAMQSLLQARSEQLQNRNLVDLQDAKRLRAAKTDKS</sequence>
<dbReference type="SUPFAM" id="SSF55785">
    <property type="entry name" value="PYP-like sensor domain (PAS domain)"/>
    <property type="match status" value="3"/>
</dbReference>
<organism evidence="14 15">
    <name type="scientific">Hyphomicrobium facile</name>
    <dbReference type="NCBI Taxonomy" id="51670"/>
    <lineage>
        <taxon>Bacteria</taxon>
        <taxon>Pseudomonadati</taxon>
        <taxon>Pseudomonadota</taxon>
        <taxon>Alphaproteobacteria</taxon>
        <taxon>Hyphomicrobiales</taxon>
        <taxon>Hyphomicrobiaceae</taxon>
        <taxon>Hyphomicrobium</taxon>
    </lineage>
</organism>
<dbReference type="SMART" id="SM00388">
    <property type="entry name" value="HisKA"/>
    <property type="match status" value="1"/>
</dbReference>
<evidence type="ECO:0000259" key="11">
    <source>
        <dbReference type="PROSITE" id="PS50110"/>
    </source>
</evidence>
<evidence type="ECO:0000259" key="12">
    <source>
        <dbReference type="PROSITE" id="PS50112"/>
    </source>
</evidence>
<dbReference type="OrthoDB" id="9796100at2"/>
<dbReference type="InterPro" id="IPR001789">
    <property type="entry name" value="Sig_transdc_resp-reg_receiver"/>
</dbReference>
<dbReference type="Gene3D" id="3.40.50.2300">
    <property type="match status" value="1"/>
</dbReference>
<dbReference type="NCBIfam" id="TIGR00229">
    <property type="entry name" value="sensory_box"/>
    <property type="match status" value="3"/>
</dbReference>